<dbReference type="SUPFAM" id="SSF48498">
    <property type="entry name" value="Tetracyclin repressor-like, C-terminal domain"/>
    <property type="match status" value="1"/>
</dbReference>
<keyword evidence="3 5" id="KW-0238">DNA-binding</keyword>
<dbReference type="EMBL" id="CP113836">
    <property type="protein sequence ID" value="WAL63189.1"/>
    <property type="molecule type" value="Genomic_DNA"/>
</dbReference>
<evidence type="ECO:0000256" key="5">
    <source>
        <dbReference type="PROSITE-ProRule" id="PRU00335"/>
    </source>
</evidence>
<organism evidence="7 8">
    <name type="scientific">Amycolatopsis cynarae</name>
    <dbReference type="NCBI Taxonomy" id="2995223"/>
    <lineage>
        <taxon>Bacteria</taxon>
        <taxon>Bacillati</taxon>
        <taxon>Actinomycetota</taxon>
        <taxon>Actinomycetes</taxon>
        <taxon>Pseudonocardiales</taxon>
        <taxon>Pseudonocardiaceae</taxon>
        <taxon>Amycolatopsis</taxon>
    </lineage>
</organism>
<protein>
    <submittedName>
        <fullName evidence="7">TetR family transcriptional regulator</fullName>
    </submittedName>
</protein>
<dbReference type="RefSeq" id="WP_268440941.1">
    <property type="nucleotide sequence ID" value="NZ_CP113836.1"/>
</dbReference>
<dbReference type="PRINTS" id="PR00455">
    <property type="entry name" value="HTHTETR"/>
</dbReference>
<evidence type="ECO:0000256" key="1">
    <source>
        <dbReference type="ARBA" id="ARBA00022491"/>
    </source>
</evidence>
<name>A0ABY7AVH1_9PSEU</name>
<keyword evidence="1" id="KW-0678">Repressor</keyword>
<reference evidence="7" key="1">
    <citation type="submission" date="2022-11" db="EMBL/GenBank/DDBJ databases">
        <authorList>
            <person name="Mo P."/>
        </authorList>
    </citation>
    <scope>NUCLEOTIDE SEQUENCE</scope>
    <source>
        <strain evidence="7">HUAS 11-8</strain>
    </source>
</reference>
<dbReference type="InterPro" id="IPR023772">
    <property type="entry name" value="DNA-bd_HTH_TetR-type_CS"/>
</dbReference>
<evidence type="ECO:0000256" key="4">
    <source>
        <dbReference type="ARBA" id="ARBA00023163"/>
    </source>
</evidence>
<dbReference type="PANTHER" id="PTHR30055">
    <property type="entry name" value="HTH-TYPE TRANSCRIPTIONAL REGULATOR RUTR"/>
    <property type="match status" value="1"/>
</dbReference>
<dbReference type="InterPro" id="IPR039538">
    <property type="entry name" value="BetI_C"/>
</dbReference>
<dbReference type="PROSITE" id="PS50977">
    <property type="entry name" value="HTH_TETR_2"/>
    <property type="match status" value="1"/>
</dbReference>
<dbReference type="Proteomes" id="UP001163203">
    <property type="component" value="Chromosome"/>
</dbReference>
<evidence type="ECO:0000259" key="6">
    <source>
        <dbReference type="PROSITE" id="PS50977"/>
    </source>
</evidence>
<evidence type="ECO:0000256" key="2">
    <source>
        <dbReference type="ARBA" id="ARBA00023015"/>
    </source>
</evidence>
<dbReference type="PROSITE" id="PS01081">
    <property type="entry name" value="HTH_TETR_1"/>
    <property type="match status" value="1"/>
</dbReference>
<evidence type="ECO:0000313" key="7">
    <source>
        <dbReference type="EMBL" id="WAL63189.1"/>
    </source>
</evidence>
<feature type="DNA-binding region" description="H-T-H motif" evidence="5">
    <location>
        <begin position="31"/>
        <end position="50"/>
    </location>
</feature>
<sequence>MSRRVRDPQSREQLVEAAWRLVALRGPAATTLRAVAAEAGVTTGAVTHYFEDKAELMAAVLRHNSTIATERVLAAIEGRRGLAAAERATLALLPLDEVRFRCWQVWLAFWSQAPGQVRGGSFLEGYREWADHVARHLAEAIEDGELPEGLDLRYEINVLGTLVAGTGLLAGSDEAGRSQMQRRARRIFGEHFAALKGKSTLPGG</sequence>
<evidence type="ECO:0000313" key="8">
    <source>
        <dbReference type="Proteomes" id="UP001163203"/>
    </source>
</evidence>
<dbReference type="Pfam" id="PF00440">
    <property type="entry name" value="TetR_N"/>
    <property type="match status" value="1"/>
</dbReference>
<evidence type="ECO:0000256" key="3">
    <source>
        <dbReference type="ARBA" id="ARBA00023125"/>
    </source>
</evidence>
<dbReference type="InterPro" id="IPR001647">
    <property type="entry name" value="HTH_TetR"/>
</dbReference>
<dbReference type="InterPro" id="IPR009057">
    <property type="entry name" value="Homeodomain-like_sf"/>
</dbReference>
<proteinExistence type="predicted"/>
<gene>
    <name evidence="7" type="ORF">ORV05_19355</name>
</gene>
<keyword evidence="2" id="KW-0805">Transcription regulation</keyword>
<dbReference type="InterPro" id="IPR036271">
    <property type="entry name" value="Tet_transcr_reg_TetR-rel_C_sf"/>
</dbReference>
<keyword evidence="4" id="KW-0804">Transcription</keyword>
<dbReference type="SUPFAM" id="SSF46689">
    <property type="entry name" value="Homeodomain-like"/>
    <property type="match status" value="1"/>
</dbReference>
<dbReference type="Gene3D" id="1.10.357.10">
    <property type="entry name" value="Tetracycline Repressor, domain 2"/>
    <property type="match status" value="1"/>
</dbReference>
<dbReference type="PANTHER" id="PTHR30055:SF238">
    <property type="entry name" value="MYCOFACTOCIN BIOSYNTHESIS TRANSCRIPTIONAL REGULATOR MFTR-RELATED"/>
    <property type="match status" value="1"/>
</dbReference>
<dbReference type="InterPro" id="IPR050109">
    <property type="entry name" value="HTH-type_TetR-like_transc_reg"/>
</dbReference>
<accession>A0ABY7AVH1</accession>
<keyword evidence="8" id="KW-1185">Reference proteome</keyword>
<feature type="domain" description="HTH tetR-type" evidence="6">
    <location>
        <begin position="8"/>
        <end position="68"/>
    </location>
</feature>
<dbReference type="Pfam" id="PF13977">
    <property type="entry name" value="TetR_C_6"/>
    <property type="match status" value="1"/>
</dbReference>